<dbReference type="Gene3D" id="3.30.2350.10">
    <property type="entry name" value="Pseudouridine synthase"/>
    <property type="match status" value="1"/>
</dbReference>
<evidence type="ECO:0000256" key="4">
    <source>
        <dbReference type="ARBA" id="ARBA00023235"/>
    </source>
</evidence>
<evidence type="ECO:0000256" key="5">
    <source>
        <dbReference type="HAMAP-Rule" id="MF_01080"/>
    </source>
</evidence>
<accession>A0A937W3S5</accession>
<evidence type="ECO:0000313" key="8">
    <source>
        <dbReference type="EMBL" id="MBM3224692.1"/>
    </source>
</evidence>
<dbReference type="Proteomes" id="UP000712673">
    <property type="component" value="Unassembled WGS sequence"/>
</dbReference>
<protein>
    <recommendedName>
        <fullName evidence="5">tRNA pseudouridine synthase B</fullName>
        <ecNumber evidence="5">5.4.99.25</ecNumber>
    </recommendedName>
    <alternativeName>
        <fullName evidence="5">tRNA pseudouridine(55) synthase</fullName>
        <shortName evidence="5">Psi55 synthase</shortName>
    </alternativeName>
    <alternativeName>
        <fullName evidence="5">tRNA pseudouridylate synthase</fullName>
    </alternativeName>
    <alternativeName>
        <fullName evidence="5">tRNA-uridine isomerase</fullName>
    </alternativeName>
</protein>
<dbReference type="InterPro" id="IPR002501">
    <property type="entry name" value="PsdUridine_synth_N"/>
</dbReference>
<feature type="domain" description="Pseudouridine synthase II N-terminal" evidence="6">
    <location>
        <begin position="50"/>
        <end position="198"/>
    </location>
</feature>
<evidence type="ECO:0000259" key="7">
    <source>
        <dbReference type="Pfam" id="PF16198"/>
    </source>
</evidence>
<name>A0A937W3S5_UNCTE</name>
<evidence type="ECO:0000313" key="9">
    <source>
        <dbReference type="Proteomes" id="UP000712673"/>
    </source>
</evidence>
<proteinExistence type="inferred from homology"/>
<dbReference type="AlphaFoldDB" id="A0A937W3S5"/>
<dbReference type="Pfam" id="PF01509">
    <property type="entry name" value="TruB_N"/>
    <property type="match status" value="1"/>
</dbReference>
<comment type="function">
    <text evidence="5">Responsible for synthesis of pseudouridine from uracil-55 in the psi GC loop of transfer RNAs.</text>
</comment>
<dbReference type="InterPro" id="IPR032819">
    <property type="entry name" value="TruB_C"/>
</dbReference>
<dbReference type="PANTHER" id="PTHR13767">
    <property type="entry name" value="TRNA-PSEUDOURIDINE SYNTHASE"/>
    <property type="match status" value="1"/>
</dbReference>
<dbReference type="HAMAP" id="MF_01080">
    <property type="entry name" value="TruB_bact"/>
    <property type="match status" value="1"/>
</dbReference>
<comment type="caution">
    <text evidence="8">The sequence shown here is derived from an EMBL/GenBank/DDBJ whole genome shotgun (WGS) entry which is preliminary data.</text>
</comment>
<dbReference type="GO" id="GO:1990481">
    <property type="term" value="P:mRNA pseudouridine synthesis"/>
    <property type="evidence" value="ECO:0007669"/>
    <property type="project" value="TreeGrafter"/>
</dbReference>
<feature type="active site" description="Nucleophile" evidence="5">
    <location>
        <position position="65"/>
    </location>
</feature>
<dbReference type="NCBIfam" id="TIGR00431">
    <property type="entry name" value="TruB"/>
    <property type="match status" value="1"/>
</dbReference>
<dbReference type="PANTHER" id="PTHR13767:SF2">
    <property type="entry name" value="PSEUDOURIDYLATE SYNTHASE TRUB1"/>
    <property type="match status" value="1"/>
</dbReference>
<keyword evidence="4 5" id="KW-0413">Isomerase</keyword>
<dbReference type="EC" id="5.4.99.25" evidence="5"/>
<dbReference type="EMBL" id="VGLS01000385">
    <property type="protein sequence ID" value="MBM3224692.1"/>
    <property type="molecule type" value="Genomic_DNA"/>
</dbReference>
<dbReference type="GO" id="GO:0160148">
    <property type="term" value="F:tRNA pseudouridine(55) synthase activity"/>
    <property type="evidence" value="ECO:0007669"/>
    <property type="project" value="UniProtKB-EC"/>
</dbReference>
<sequence length="327" mass="36269">MALGSRRSCTTSSPALLQTRQKVKRSMLSGILPIDKPRGMTSHDVVAAVRRLYGLRAVGHTGTLDPDASGLLLLCLGKATRLAHFFEALEKTYWTVLRLGICTDTQDATGTVIRRCEVPSFTRAQVSAVCDRFRGTLQQIPPMYSAVKHQGERLYRLARQGKTVVRQARQIAIRRLEILDQRTPDITLGVTCSKGTYIRTLGEDIGVALGCGAHIVHLQRCRIGHFSLQQAYPLAWLEQQTSREAVLQAVMPVAEALAFLPSLRLTEQQHIALDRYRERTLSALIGTLIAGPQPATGYRLCTPSRETVAILQRQSLSSEKWTLYTPP</sequence>
<dbReference type="Pfam" id="PF16198">
    <property type="entry name" value="TruB_C_2"/>
    <property type="match status" value="1"/>
</dbReference>
<dbReference type="InterPro" id="IPR020103">
    <property type="entry name" value="PsdUridine_synth_cat_dom_sf"/>
</dbReference>
<dbReference type="GO" id="GO:0031119">
    <property type="term" value="P:tRNA pseudouridine synthesis"/>
    <property type="evidence" value="ECO:0007669"/>
    <property type="project" value="UniProtKB-UniRule"/>
</dbReference>
<feature type="domain" description="tRNA pseudouridylate synthase B C-terminal" evidence="7">
    <location>
        <begin position="199"/>
        <end position="257"/>
    </location>
</feature>
<evidence type="ECO:0000256" key="3">
    <source>
        <dbReference type="ARBA" id="ARBA00022694"/>
    </source>
</evidence>
<evidence type="ECO:0000256" key="1">
    <source>
        <dbReference type="ARBA" id="ARBA00000385"/>
    </source>
</evidence>
<dbReference type="CDD" id="cd02573">
    <property type="entry name" value="PseudoU_synth_EcTruB"/>
    <property type="match status" value="1"/>
</dbReference>
<dbReference type="InterPro" id="IPR014780">
    <property type="entry name" value="tRNA_psdUridine_synth_TruB"/>
</dbReference>
<dbReference type="GO" id="GO:0003723">
    <property type="term" value="F:RNA binding"/>
    <property type="evidence" value="ECO:0007669"/>
    <property type="project" value="InterPro"/>
</dbReference>
<comment type="catalytic activity">
    <reaction evidence="1 5">
        <text>uridine(55) in tRNA = pseudouridine(55) in tRNA</text>
        <dbReference type="Rhea" id="RHEA:42532"/>
        <dbReference type="Rhea" id="RHEA-COMP:10101"/>
        <dbReference type="Rhea" id="RHEA-COMP:10102"/>
        <dbReference type="ChEBI" id="CHEBI:65314"/>
        <dbReference type="ChEBI" id="CHEBI:65315"/>
        <dbReference type="EC" id="5.4.99.25"/>
    </reaction>
</comment>
<reference evidence="8" key="1">
    <citation type="submission" date="2019-03" db="EMBL/GenBank/DDBJ databases">
        <title>Lake Tanganyika Metagenome-Assembled Genomes (MAGs).</title>
        <authorList>
            <person name="Tran P."/>
        </authorList>
    </citation>
    <scope>NUCLEOTIDE SEQUENCE</scope>
    <source>
        <strain evidence="8">K_DeepCast_65m_m2_066</strain>
    </source>
</reference>
<organism evidence="8 9">
    <name type="scientific">Tectimicrobiota bacterium</name>
    <dbReference type="NCBI Taxonomy" id="2528274"/>
    <lineage>
        <taxon>Bacteria</taxon>
        <taxon>Pseudomonadati</taxon>
        <taxon>Nitrospinota/Tectimicrobiota group</taxon>
        <taxon>Candidatus Tectimicrobiota</taxon>
    </lineage>
</organism>
<dbReference type="SUPFAM" id="SSF55120">
    <property type="entry name" value="Pseudouridine synthase"/>
    <property type="match status" value="1"/>
</dbReference>
<evidence type="ECO:0000256" key="2">
    <source>
        <dbReference type="ARBA" id="ARBA00005642"/>
    </source>
</evidence>
<evidence type="ECO:0000259" key="6">
    <source>
        <dbReference type="Pfam" id="PF01509"/>
    </source>
</evidence>
<dbReference type="FunFam" id="3.30.2350.10:FF:000011">
    <property type="entry name" value="tRNA pseudouridine synthase B"/>
    <property type="match status" value="1"/>
</dbReference>
<gene>
    <name evidence="5 8" type="primary">truB</name>
    <name evidence="8" type="ORF">FJZ47_12930</name>
</gene>
<keyword evidence="3 5" id="KW-0819">tRNA processing</keyword>
<comment type="similarity">
    <text evidence="2 5">Belongs to the pseudouridine synthase TruB family. Type 1 subfamily.</text>
</comment>